<feature type="compositionally biased region" description="Basic residues" evidence="1">
    <location>
        <begin position="582"/>
        <end position="592"/>
    </location>
</feature>
<name>A0A409V9H5_9AGAR</name>
<organism evidence="2 3">
    <name type="scientific">Panaeolus cyanescens</name>
    <dbReference type="NCBI Taxonomy" id="181874"/>
    <lineage>
        <taxon>Eukaryota</taxon>
        <taxon>Fungi</taxon>
        <taxon>Dikarya</taxon>
        <taxon>Basidiomycota</taxon>
        <taxon>Agaricomycotina</taxon>
        <taxon>Agaricomycetes</taxon>
        <taxon>Agaricomycetidae</taxon>
        <taxon>Agaricales</taxon>
        <taxon>Agaricineae</taxon>
        <taxon>Galeropsidaceae</taxon>
        <taxon>Panaeolus</taxon>
    </lineage>
</organism>
<dbReference type="OrthoDB" id="3270368at2759"/>
<dbReference type="InParanoid" id="A0A409V9H5"/>
<comment type="caution">
    <text evidence="2">The sequence shown here is derived from an EMBL/GenBank/DDBJ whole genome shotgun (WGS) entry which is preliminary data.</text>
</comment>
<reference evidence="2 3" key="1">
    <citation type="journal article" date="2018" name="Evol. Lett.">
        <title>Horizontal gene cluster transfer increased hallucinogenic mushroom diversity.</title>
        <authorList>
            <person name="Reynolds H.T."/>
            <person name="Vijayakumar V."/>
            <person name="Gluck-Thaler E."/>
            <person name="Korotkin H.B."/>
            <person name="Matheny P.B."/>
            <person name="Slot J.C."/>
        </authorList>
    </citation>
    <scope>NUCLEOTIDE SEQUENCE [LARGE SCALE GENOMIC DNA]</scope>
    <source>
        <strain evidence="2 3">2629</strain>
    </source>
</reference>
<evidence type="ECO:0000313" key="3">
    <source>
        <dbReference type="Proteomes" id="UP000284842"/>
    </source>
</evidence>
<dbReference type="EMBL" id="NHTK01006125">
    <property type="protein sequence ID" value="PPQ63358.1"/>
    <property type="molecule type" value="Genomic_DNA"/>
</dbReference>
<feature type="compositionally biased region" description="Acidic residues" evidence="1">
    <location>
        <begin position="665"/>
        <end position="674"/>
    </location>
</feature>
<feature type="compositionally biased region" description="Low complexity" evidence="1">
    <location>
        <begin position="423"/>
        <end position="440"/>
    </location>
</feature>
<feature type="region of interest" description="Disordered" evidence="1">
    <location>
        <begin position="665"/>
        <end position="733"/>
    </location>
</feature>
<feature type="compositionally biased region" description="Polar residues" evidence="1">
    <location>
        <begin position="446"/>
        <end position="462"/>
    </location>
</feature>
<feature type="compositionally biased region" description="Basic and acidic residues" evidence="1">
    <location>
        <begin position="687"/>
        <end position="699"/>
    </location>
</feature>
<feature type="compositionally biased region" description="Basic residues" evidence="1">
    <location>
        <begin position="614"/>
        <end position="623"/>
    </location>
</feature>
<dbReference type="AlphaFoldDB" id="A0A409V9H5"/>
<feature type="compositionally biased region" description="Basic and acidic residues" evidence="1">
    <location>
        <begin position="976"/>
        <end position="991"/>
    </location>
</feature>
<feature type="compositionally biased region" description="Basic and acidic residues" evidence="1">
    <location>
        <begin position="847"/>
        <end position="859"/>
    </location>
</feature>
<feature type="region of interest" description="Disordered" evidence="1">
    <location>
        <begin position="899"/>
        <end position="1006"/>
    </location>
</feature>
<proteinExistence type="predicted"/>
<accession>A0A409V9H5</accession>
<protein>
    <submittedName>
        <fullName evidence="2">Uncharacterized protein</fullName>
    </submittedName>
</protein>
<feature type="compositionally biased region" description="Basic and acidic residues" evidence="1">
    <location>
        <begin position="935"/>
        <end position="953"/>
    </location>
</feature>
<dbReference type="STRING" id="181874.A0A409V9H5"/>
<feature type="compositionally biased region" description="Acidic residues" evidence="1">
    <location>
        <begin position="558"/>
        <end position="570"/>
    </location>
</feature>
<evidence type="ECO:0000256" key="1">
    <source>
        <dbReference type="SAM" id="MobiDB-lite"/>
    </source>
</evidence>
<feature type="region of interest" description="Disordered" evidence="1">
    <location>
        <begin position="755"/>
        <end position="859"/>
    </location>
</feature>
<gene>
    <name evidence="2" type="ORF">CVT24_006731</name>
</gene>
<feature type="compositionally biased region" description="Basic residues" evidence="1">
    <location>
        <begin position="992"/>
        <end position="1001"/>
    </location>
</feature>
<keyword evidence="3" id="KW-1185">Reference proteome</keyword>
<dbReference type="Proteomes" id="UP000284842">
    <property type="component" value="Unassembled WGS sequence"/>
</dbReference>
<evidence type="ECO:0000313" key="2">
    <source>
        <dbReference type="EMBL" id="PPQ63358.1"/>
    </source>
</evidence>
<sequence length="1062" mass="118212">MDLVKSKFASLEKLVRGNTKPDDALQKGLTELSTISGLLACISATSITPQTANRLSKLFRQTLRLFYPKFLLHALALALNIVKYIHDDRISKPSHKENASIYQGLLASIISGILDFMEEQQDAKTQAAVANQAYPIICPLYVEEGAALDLWVLDRGFAVTICQLLNAITMGNGTTANQLRQRIGSSRLGEIISKVRDFLLLEAALMLFGYLTPPLKKGREPRSAFIKDVFEPKRFPLHDRITSLAESSAPDRWDVTLTKIVAVLAEMDVLSSFFAGRPQPFEVQKIQIGEESMQLEPPFYCDNKGFSGNYELPDGALDTLEIPFSALKPIRCNIEKFSALVNIELLRPIDIGDKKLENGTSISFSIPVASLSHFIKVSRQRNVKIGFGNNRFSTAGKEINLDIPLVKEDSKVLSEQRIEHFSQTHLQSSSSPSLEYVESPCKPVVDNSTSPTKDRSPTTSEYKSILPLPTSPVSITSDDDEPAPIKPPPRGFKNRAIVVSDDEEELPKKILTPDKAPGLQNTSTDVSPKKRTTRSTTARARQIAPKTAPAKRKRVVDSEDEELSASDVELEERTTSSPSKRAPLKTYKKKAKTVPVKVDKPLKTSVNFDELPKTKKAPLKKPPAKAQPPAKPKRGKQVAKVEPLDAQRVSKKVVEETTVVDETTVWEDVAEDEGPTLIDLNDMMPAHAEKPEKRTEKQVPAKTDLLPRKNIKPRKAPWEDMDTDILRAPPEPRGMDVVNLSPLFSDAHESLFNDFEPPCSSSTDTEDFPVAAAASNPVPTTPPKKSSVALANSSVHLKPVSPEKSAAKDSPVFSPVRLPDVKPKTSTAMDDDQLPQREPIKTTASEYKQERHADYSKADEKTLGKAIAMSMIKVERPPPLDSYDRKMLDKPEPIVWEMRPSKVNNTDVFSDALEPARGHPRPLRAPTNSHPSRRTIHDSEASRMSCDEPEQRRSNSNSVHQREDFSSLNSFRRTRRESETDTKKPSRDVHNWKARQARSGHQKAVPDPMESIVEVLNELNEALVDKIQGRFDSVTSNLQISQQAAVQNVVDLLTQMQNDRWF</sequence>
<feature type="region of interest" description="Disordered" evidence="1">
    <location>
        <begin position="422"/>
        <end position="643"/>
    </location>
</feature>